<dbReference type="SMART" id="SM00347">
    <property type="entry name" value="HTH_MARR"/>
    <property type="match status" value="1"/>
</dbReference>
<dbReference type="InterPro" id="IPR036388">
    <property type="entry name" value="WH-like_DNA-bd_sf"/>
</dbReference>
<feature type="domain" description="HTH marR-type" evidence="4">
    <location>
        <begin position="1"/>
        <end position="134"/>
    </location>
</feature>
<dbReference type="InterPro" id="IPR000835">
    <property type="entry name" value="HTH_MarR-typ"/>
</dbReference>
<dbReference type="PRINTS" id="PR00598">
    <property type="entry name" value="HTHMARR"/>
</dbReference>
<accession>A0A2I1DP50</accession>
<dbReference type="RefSeq" id="WP_101536958.1">
    <property type="nucleotide sequence ID" value="NZ_MXAV01000008.1"/>
</dbReference>
<dbReference type="Proteomes" id="UP000234329">
    <property type="component" value="Unassembled WGS sequence"/>
</dbReference>
<evidence type="ECO:0000313" key="6">
    <source>
        <dbReference type="Proteomes" id="UP000234329"/>
    </source>
</evidence>
<reference evidence="5 6" key="1">
    <citation type="submission" date="2017-03" db="EMBL/GenBank/DDBJ databases">
        <title>Draft genime sequence of the acidophilic sulfur-oxidizing bacterium Acidithiobacillus sp. SH, isolated from seawater.</title>
        <authorList>
            <person name="Sharmin S."/>
            <person name="Tokuhisa M."/>
            <person name="Kanao T."/>
            <person name="Kamimura K."/>
        </authorList>
    </citation>
    <scope>NUCLEOTIDE SEQUENCE [LARGE SCALE GENOMIC DNA]</scope>
    <source>
        <strain evidence="5 6">SH</strain>
    </source>
</reference>
<evidence type="ECO:0000313" key="5">
    <source>
        <dbReference type="EMBL" id="PKY11651.1"/>
    </source>
</evidence>
<protein>
    <submittedName>
        <fullName evidence="5">MarR family transcriptional regulator</fullName>
    </submittedName>
</protein>
<proteinExistence type="predicted"/>
<dbReference type="InterPro" id="IPR036390">
    <property type="entry name" value="WH_DNA-bd_sf"/>
</dbReference>
<evidence type="ECO:0000256" key="3">
    <source>
        <dbReference type="ARBA" id="ARBA00023163"/>
    </source>
</evidence>
<gene>
    <name evidence="5" type="ORF">B1757_03250</name>
</gene>
<keyword evidence="1" id="KW-0805">Transcription regulation</keyword>
<dbReference type="Gene3D" id="1.10.10.10">
    <property type="entry name" value="Winged helix-like DNA-binding domain superfamily/Winged helix DNA-binding domain"/>
    <property type="match status" value="1"/>
</dbReference>
<name>A0A2I1DP50_9PROT</name>
<comment type="caution">
    <text evidence="5">The sequence shown here is derived from an EMBL/GenBank/DDBJ whole genome shotgun (WGS) entry which is preliminary data.</text>
</comment>
<dbReference type="OrthoDB" id="5296557at2"/>
<dbReference type="GO" id="GO:0003700">
    <property type="term" value="F:DNA-binding transcription factor activity"/>
    <property type="evidence" value="ECO:0007669"/>
    <property type="project" value="InterPro"/>
</dbReference>
<organism evidence="5 6">
    <name type="scientific">Acidithiobacillus marinus</name>
    <dbReference type="NCBI Taxonomy" id="187490"/>
    <lineage>
        <taxon>Bacteria</taxon>
        <taxon>Pseudomonadati</taxon>
        <taxon>Pseudomonadota</taxon>
        <taxon>Acidithiobacillia</taxon>
        <taxon>Acidithiobacillales</taxon>
        <taxon>Acidithiobacillaceae</taxon>
        <taxon>Acidithiobacillus</taxon>
    </lineage>
</organism>
<dbReference type="AlphaFoldDB" id="A0A2I1DP50"/>
<keyword evidence="2" id="KW-0238">DNA-binding</keyword>
<keyword evidence="3" id="KW-0804">Transcription</keyword>
<evidence type="ECO:0000259" key="4">
    <source>
        <dbReference type="PROSITE" id="PS50995"/>
    </source>
</evidence>
<sequence>MPLDQMQQDFALALHDTALDRRLKGLGLSQASWMSIAYLAKASEPLTQTELAHCLSVEQPTVVAMLDRLQKAGLIRREVDAHDRRMRRIRLTNEGAQVYTEVQQVAQAFRREKLQDMDAEILRQMTRLLHDLQQRLEEPGA</sequence>
<dbReference type="PROSITE" id="PS50995">
    <property type="entry name" value="HTH_MARR_2"/>
    <property type="match status" value="1"/>
</dbReference>
<dbReference type="PANTHER" id="PTHR42756">
    <property type="entry name" value="TRANSCRIPTIONAL REGULATOR, MARR"/>
    <property type="match status" value="1"/>
</dbReference>
<dbReference type="GO" id="GO:0003677">
    <property type="term" value="F:DNA binding"/>
    <property type="evidence" value="ECO:0007669"/>
    <property type="project" value="UniProtKB-KW"/>
</dbReference>
<dbReference type="EMBL" id="MXAV01000008">
    <property type="protein sequence ID" value="PKY11651.1"/>
    <property type="molecule type" value="Genomic_DNA"/>
</dbReference>
<dbReference type="Pfam" id="PF12802">
    <property type="entry name" value="MarR_2"/>
    <property type="match status" value="1"/>
</dbReference>
<dbReference type="InParanoid" id="A0A2I1DP50"/>
<dbReference type="SUPFAM" id="SSF46785">
    <property type="entry name" value="Winged helix' DNA-binding domain"/>
    <property type="match status" value="1"/>
</dbReference>
<dbReference type="PANTHER" id="PTHR42756:SF1">
    <property type="entry name" value="TRANSCRIPTIONAL REPRESSOR OF EMRAB OPERON"/>
    <property type="match status" value="1"/>
</dbReference>
<evidence type="ECO:0000256" key="2">
    <source>
        <dbReference type="ARBA" id="ARBA00023125"/>
    </source>
</evidence>
<dbReference type="FunCoup" id="A0A2I1DP50">
    <property type="interactions" value="140"/>
</dbReference>
<keyword evidence="6" id="KW-1185">Reference proteome</keyword>
<evidence type="ECO:0000256" key="1">
    <source>
        <dbReference type="ARBA" id="ARBA00023015"/>
    </source>
</evidence>